<sequence length="145" mass="16422">MNIVPLIGLKSIEFGDSKEKANMLFGVPDLVENELGQDGVSSEIWEFKSKGLKLYFDPDLEFRLWEISITSETVQLNNVTLIGLNETELLNNFPSLALEVNDGVFKEYVDSSQELVFFLRNNIVERIDLSPNLDDYLNKFGVVGN</sequence>
<protein>
    <submittedName>
        <fullName evidence="1">Uncharacterized protein</fullName>
    </submittedName>
</protein>
<accession>A0ABY9TIE6</accession>
<organism evidence="1 2">
    <name type="scientific">Thalassotalea nanhaiensis</name>
    <dbReference type="NCBI Taxonomy" id="3065648"/>
    <lineage>
        <taxon>Bacteria</taxon>
        <taxon>Pseudomonadati</taxon>
        <taxon>Pseudomonadota</taxon>
        <taxon>Gammaproteobacteria</taxon>
        <taxon>Alteromonadales</taxon>
        <taxon>Colwelliaceae</taxon>
        <taxon>Thalassotalea</taxon>
    </lineage>
</organism>
<name>A0ABY9TIE6_9GAMM</name>
<dbReference type="RefSeq" id="WP_348387749.1">
    <property type="nucleotide sequence ID" value="NZ_CP134146.1"/>
</dbReference>
<gene>
    <name evidence="1" type="ORF">RI845_00255</name>
</gene>
<reference evidence="2" key="1">
    <citation type="submission" date="2023-09" db="EMBL/GenBank/DDBJ databases">
        <authorList>
            <person name="Li S."/>
            <person name="Li X."/>
            <person name="Zhang C."/>
            <person name="Zhao Z."/>
        </authorList>
    </citation>
    <scope>NUCLEOTIDE SEQUENCE [LARGE SCALE GENOMIC DNA]</scope>
    <source>
        <strain evidence="2">SQ345</strain>
    </source>
</reference>
<dbReference type="Proteomes" id="UP001248581">
    <property type="component" value="Chromosome"/>
</dbReference>
<evidence type="ECO:0000313" key="1">
    <source>
        <dbReference type="EMBL" id="WNC68594.1"/>
    </source>
</evidence>
<dbReference type="EMBL" id="CP134146">
    <property type="protein sequence ID" value="WNC68594.1"/>
    <property type="molecule type" value="Genomic_DNA"/>
</dbReference>
<keyword evidence="2" id="KW-1185">Reference proteome</keyword>
<proteinExistence type="predicted"/>
<evidence type="ECO:0000313" key="2">
    <source>
        <dbReference type="Proteomes" id="UP001248581"/>
    </source>
</evidence>